<keyword evidence="2" id="KW-1185">Reference proteome</keyword>
<name>A0A6B9J7T0_9CAUD</name>
<dbReference type="Gene3D" id="1.10.8.60">
    <property type="match status" value="1"/>
</dbReference>
<dbReference type="Proteomes" id="UP000433471">
    <property type="component" value="Segment"/>
</dbReference>
<evidence type="ECO:0000313" key="1">
    <source>
        <dbReference type="EMBL" id="QGZ16104.1"/>
    </source>
</evidence>
<dbReference type="InterPro" id="IPR037082">
    <property type="entry name" value="Phage_T4_Gp59_C_sf"/>
</dbReference>
<dbReference type="InterPro" id="IPR023197">
    <property type="entry name" value="Phage_T4_Gp59_dom_sf"/>
</dbReference>
<dbReference type="EMBL" id="MN718199">
    <property type="protein sequence ID" value="QGZ16104.1"/>
    <property type="molecule type" value="Genomic_DNA"/>
</dbReference>
<proteinExistence type="predicted"/>
<evidence type="ECO:0000313" key="2">
    <source>
        <dbReference type="Proteomes" id="UP000433471"/>
    </source>
</evidence>
<reference evidence="1 2" key="1">
    <citation type="submission" date="2019-11" db="EMBL/GenBank/DDBJ databases">
        <title>Characterization of a novel member of the family Ackermannviridae.</title>
        <authorList>
            <person name="Maina A.N."/>
            <person name="Mwaura F.B."/>
            <person name="Jumba M."/>
        </authorList>
    </citation>
    <scope>NUCLEOTIDE SEQUENCE [LARGE SCALE GENOMIC DNA]</scope>
</reference>
<protein>
    <recommendedName>
        <fullName evidence="3">Loader of DNA helicase</fullName>
    </recommendedName>
</protein>
<organism evidence="1 2">
    <name type="scientific">Vibrio phage vB_VchM_Kuja</name>
    <dbReference type="NCBI Taxonomy" id="2686437"/>
    <lineage>
        <taxon>Viruses</taxon>
        <taxon>Duplodnaviria</taxon>
        <taxon>Heunggongvirae</taxon>
        <taxon>Uroviricota</taxon>
        <taxon>Caudoviricetes</taxon>
        <taxon>Pantevenvirales</taxon>
        <taxon>Ackermannviridae</taxon>
        <taxon>Kujavirus</taxon>
        <taxon>Kujavirus kuja</taxon>
    </lineage>
</organism>
<dbReference type="SUPFAM" id="SSF48493">
    <property type="entry name" value="gene 59 helicase assembly protein"/>
    <property type="match status" value="1"/>
</dbReference>
<gene>
    <name evidence="1" type="ORF">Kuja_1130</name>
</gene>
<evidence type="ECO:0008006" key="3">
    <source>
        <dbReference type="Google" id="ProtNLM"/>
    </source>
</evidence>
<accession>A0A6B9J7T0</accession>
<sequence>MSYELTDFDKIELEDSFITYQIWEGIRSHFAYDKYNWEDYGPKSNLKFENYMNHKHRMHFLKLHRRFKGKRGELTAHIAANFMVNPKFFIMSALSKEAFKNALEYNAIFEDFELNFRQWVMVNIPVIMQEHNVTSFMELIRVKEYDEPWLLSAISNNDVPEWFAVGLDLMINYRVRYNEAYSEHFVWQGNSKRISKLLPWFPFNDAEINSLRVWLTKFLKEKGLN</sequence>
<dbReference type="Gene3D" id="1.10.220.50">
    <property type="entry name" value="Bacteriophage T4, Gp59, helicase assembly protein, C-terminal domain"/>
    <property type="match status" value="1"/>
</dbReference>